<feature type="compositionally biased region" description="Polar residues" evidence="4">
    <location>
        <begin position="336"/>
        <end position="350"/>
    </location>
</feature>
<gene>
    <name evidence="6" type="ORF">SEMRO_333_G119510.1</name>
</gene>
<dbReference type="AlphaFoldDB" id="A0A9N8DT04"/>
<dbReference type="InterPro" id="IPR003959">
    <property type="entry name" value="ATPase_AAA_core"/>
</dbReference>
<dbReference type="PANTHER" id="PTHR23073">
    <property type="entry name" value="26S PROTEASOME REGULATORY SUBUNIT"/>
    <property type="match status" value="1"/>
</dbReference>
<dbReference type="OrthoDB" id="10042665at2759"/>
<dbReference type="InterPro" id="IPR027417">
    <property type="entry name" value="P-loop_NTPase"/>
</dbReference>
<dbReference type="InterPro" id="IPR054472">
    <property type="entry name" value="WHD"/>
</dbReference>
<evidence type="ECO:0000256" key="2">
    <source>
        <dbReference type="ARBA" id="ARBA00022741"/>
    </source>
</evidence>
<protein>
    <submittedName>
        <fullName evidence="6">Cycle protein 48 homolog AF_1297</fullName>
    </submittedName>
</protein>
<comment type="caution">
    <text evidence="6">The sequence shown here is derived from an EMBL/GenBank/DDBJ whole genome shotgun (WGS) entry which is preliminary data.</text>
</comment>
<evidence type="ECO:0000313" key="7">
    <source>
        <dbReference type="Proteomes" id="UP001153069"/>
    </source>
</evidence>
<evidence type="ECO:0000259" key="5">
    <source>
        <dbReference type="SMART" id="SM00382"/>
    </source>
</evidence>
<dbReference type="EMBL" id="CAICTM010000332">
    <property type="protein sequence ID" value="CAB9508086.1"/>
    <property type="molecule type" value="Genomic_DNA"/>
</dbReference>
<evidence type="ECO:0000256" key="4">
    <source>
        <dbReference type="SAM" id="MobiDB-lite"/>
    </source>
</evidence>
<dbReference type="InterPro" id="IPR050221">
    <property type="entry name" value="26S_Proteasome_ATPase"/>
</dbReference>
<name>A0A9N8DT04_9STRA</name>
<feature type="region of interest" description="Disordered" evidence="4">
    <location>
        <begin position="336"/>
        <end position="377"/>
    </location>
</feature>
<dbReference type="Gene3D" id="3.40.50.300">
    <property type="entry name" value="P-loop containing nucleotide triphosphate hydrolases"/>
    <property type="match status" value="2"/>
</dbReference>
<comment type="similarity">
    <text evidence="1">Belongs to the AAA ATPase family.</text>
</comment>
<dbReference type="Pfam" id="PF22977">
    <property type="entry name" value="WHD"/>
    <property type="match status" value="1"/>
</dbReference>
<feature type="domain" description="AAA+ ATPase" evidence="5">
    <location>
        <begin position="685"/>
        <end position="808"/>
    </location>
</feature>
<evidence type="ECO:0000313" key="6">
    <source>
        <dbReference type="EMBL" id="CAB9508086.1"/>
    </source>
</evidence>
<evidence type="ECO:0000256" key="3">
    <source>
        <dbReference type="ARBA" id="ARBA00022840"/>
    </source>
</evidence>
<dbReference type="CDD" id="cd19481">
    <property type="entry name" value="RecA-like_protease"/>
    <property type="match status" value="2"/>
</dbReference>
<dbReference type="SMART" id="SM00382">
    <property type="entry name" value="AAA"/>
    <property type="match status" value="2"/>
</dbReference>
<proteinExistence type="inferred from homology"/>
<keyword evidence="2" id="KW-0547">Nucleotide-binding</keyword>
<feature type="compositionally biased region" description="Basic and acidic residues" evidence="4">
    <location>
        <begin position="351"/>
        <end position="366"/>
    </location>
</feature>
<dbReference type="GO" id="GO:0016887">
    <property type="term" value="F:ATP hydrolysis activity"/>
    <property type="evidence" value="ECO:0007669"/>
    <property type="project" value="InterPro"/>
</dbReference>
<dbReference type="Proteomes" id="UP001153069">
    <property type="component" value="Unassembled WGS sequence"/>
</dbReference>
<keyword evidence="3" id="KW-0067">ATP-binding</keyword>
<keyword evidence="7" id="KW-1185">Reference proteome</keyword>
<reference evidence="6" key="1">
    <citation type="submission" date="2020-06" db="EMBL/GenBank/DDBJ databases">
        <authorList>
            <consortium name="Plant Systems Biology data submission"/>
        </authorList>
    </citation>
    <scope>NUCLEOTIDE SEQUENCE</scope>
    <source>
        <strain evidence="6">D6</strain>
    </source>
</reference>
<dbReference type="InterPro" id="IPR003593">
    <property type="entry name" value="AAA+_ATPase"/>
</dbReference>
<sequence>MTGNEGETNGAVPSFVLPPVVRRILDQINKDGAKIYTQDFEYIEAVVAAESSRSLAFNLQHSLNQAFFKVQHLKYMLTDKKETMTAKELLDFLADLTVTLEQFRDSQLATMERKPVLEKFLEEMEATEQEKKVFYFALAAKTGMTEYANEYVFDRFDRRRGKGLASIPAECINPTVLNEVFNIPLLELFAMASNKSKFVKEHFFVDCKGQVLREIVDTTLFSVDPFLGLDTMTIDSFEALESDVLKKVLLQDSAFLETKAGKAVLKVKNVETTVQQEPPPVDSNAASPPGHINGLDFDIVQAIQAAGDNGIYGSVLDILSAARGNGLVSPLSFNKDSSGDEWTTVSPSNKLDSDSETGKNDGKEEDLPQENEYGPYSSDLSYLEDQVRIDLYACSLWYNHAITYNRFIMWNNSYSRLLFTKVRIMEQARLLNRMKLSLQENKFKDDQLLFREKQDPKMESFMNACQGFSFSKVGPRQRQLSDAEKEDKQRTIERLTKTNMKLQNRVQTRIAATLQKKGRKLRLETITKALSLSEFEKYVILSLLKSVIVPVERNEVQKLSASVGDLISSFCVSLESKMTHRRYFYRSGTLLREGIINISQPGIMTDLTACNVELDRRMFDFLVALDTEFGELVDGSHLYLPDVSFDDVVIPEETKERVHDIVMNMDKLRKGIREYEVQDKISYGLGQVLLFHGKPGTGKTMLANAIANKANKKVLLVNFPALGANSAGAIIKILFREASINNALLFFDECEAMCQKRDEMGINRTVNTILTEIERFEGICIMATNRPLELDEALHRRVSLAVEFRKPDHIMREKIWKTLRPPKLPIEDDVDFGLLARKFEMCGGNIKNCWISALSIMIQNEASAIKQEYLMQAAGEQVIGQLSMDTFDRRIVPTHGLDSLVVSNSVRECLNGIVNAKKASSVLFGTWGFDTLHRGTVVGVSALFVGPSGVGKTMAAEAIGFEVGSPLLVVNTAEIVSKWVGETAKNIEAIFAEAKNKDAVLVFDEAEGLFGARTSSNNGSTSRHDNMSVGMLLQHIEQYSGICVVITNMKDAIDDAFFRRFRFVVSFEEPGLADREKIWKEMVPKACPLHSDVSFKELASRFELKGGEIRQALMRAATKAALREDEAKRMIMMEDLIDACRQEQEKKGDGRAVVNMYM</sequence>
<dbReference type="GO" id="GO:0005524">
    <property type="term" value="F:ATP binding"/>
    <property type="evidence" value="ECO:0007669"/>
    <property type="project" value="UniProtKB-KW"/>
</dbReference>
<dbReference type="Pfam" id="PF00004">
    <property type="entry name" value="AAA"/>
    <property type="match status" value="2"/>
</dbReference>
<dbReference type="SUPFAM" id="SSF52540">
    <property type="entry name" value="P-loop containing nucleoside triphosphate hydrolases"/>
    <property type="match status" value="2"/>
</dbReference>
<feature type="domain" description="AAA+ ATPase" evidence="5">
    <location>
        <begin position="938"/>
        <end position="1071"/>
    </location>
</feature>
<organism evidence="6 7">
    <name type="scientific">Seminavis robusta</name>
    <dbReference type="NCBI Taxonomy" id="568900"/>
    <lineage>
        <taxon>Eukaryota</taxon>
        <taxon>Sar</taxon>
        <taxon>Stramenopiles</taxon>
        <taxon>Ochrophyta</taxon>
        <taxon>Bacillariophyta</taxon>
        <taxon>Bacillariophyceae</taxon>
        <taxon>Bacillariophycidae</taxon>
        <taxon>Naviculales</taxon>
        <taxon>Naviculaceae</taxon>
        <taxon>Seminavis</taxon>
    </lineage>
</organism>
<accession>A0A9N8DT04</accession>
<evidence type="ECO:0000256" key="1">
    <source>
        <dbReference type="ARBA" id="ARBA00006914"/>
    </source>
</evidence>